<dbReference type="GO" id="GO:1990904">
    <property type="term" value="C:ribonucleoprotein complex"/>
    <property type="evidence" value="ECO:0007669"/>
    <property type="project" value="UniProtKB-KW"/>
</dbReference>
<reference evidence="6 7" key="1">
    <citation type="journal article" date="2020" name="Biotechnol. Biofuels">
        <title>New insights from the biogas microbiome by comprehensive genome-resolved metagenomics of nearly 1600 species originating from multiple anaerobic digesters.</title>
        <authorList>
            <person name="Campanaro S."/>
            <person name="Treu L."/>
            <person name="Rodriguez-R L.M."/>
            <person name="Kovalovszki A."/>
            <person name="Ziels R.M."/>
            <person name="Maus I."/>
            <person name="Zhu X."/>
            <person name="Kougias P.G."/>
            <person name="Basile A."/>
            <person name="Luo G."/>
            <person name="Schluter A."/>
            <person name="Konstantinidis K.T."/>
            <person name="Angelidaki I."/>
        </authorList>
    </citation>
    <scope>NUCLEOTIDE SEQUENCE [LARGE SCALE GENOMIC DNA]</scope>
    <source>
        <strain evidence="6">AS19jrsBPTG_9</strain>
    </source>
</reference>
<dbReference type="GO" id="GO:0070180">
    <property type="term" value="F:large ribosomal subunit rRNA binding"/>
    <property type="evidence" value="ECO:0007669"/>
    <property type="project" value="UniProtKB-UniRule"/>
</dbReference>
<dbReference type="InterPro" id="IPR047865">
    <property type="entry name" value="Ribosomal_uL10_bac_type"/>
</dbReference>
<dbReference type="Pfam" id="PF00466">
    <property type="entry name" value="Ribosomal_L10"/>
    <property type="match status" value="1"/>
</dbReference>
<proteinExistence type="inferred from homology"/>
<evidence type="ECO:0000313" key="7">
    <source>
        <dbReference type="Proteomes" id="UP000564033"/>
    </source>
</evidence>
<evidence type="ECO:0000256" key="5">
    <source>
        <dbReference type="HAMAP-Rule" id="MF_00362"/>
    </source>
</evidence>
<evidence type="ECO:0000256" key="3">
    <source>
        <dbReference type="ARBA" id="ARBA00023274"/>
    </source>
</evidence>
<comment type="subunit">
    <text evidence="5">Part of the ribosomal stalk of the 50S ribosomal subunit. The N-terminus interacts with L11 and the large rRNA to form the base of the stalk. The C-terminus forms an elongated spine to which L12 dimers bind in a sequential fashion forming a multimeric L10(L12)X complex.</text>
</comment>
<comment type="function">
    <text evidence="5">Forms part of the ribosomal stalk, playing a central role in the interaction of the ribosome with GTP-bound translation factors.</text>
</comment>
<sequence>MSKSRTQKEELLKKYKELIESKSGYLLVNSDKIDTTTVTNLKIQLKDVDATFAVLKNSIFKIALQDTKQPVQIQDFDGPTALITFEQDPTQPAKLVKQIQKESKLLDSKAGVYEGEFLSAERVMQLADIPSREVLLSQLVGTLNAPLSNFVNVLTGNVRSLTVVLKGISEKIS</sequence>
<evidence type="ECO:0000256" key="4">
    <source>
        <dbReference type="ARBA" id="ARBA00035202"/>
    </source>
</evidence>
<keyword evidence="2 5" id="KW-0689">Ribosomal protein</keyword>
<comment type="caution">
    <text evidence="6">The sequence shown here is derived from an EMBL/GenBank/DDBJ whole genome shotgun (WGS) entry which is preliminary data.</text>
</comment>
<dbReference type="HAMAP" id="MF_00362">
    <property type="entry name" value="Ribosomal_uL10"/>
    <property type="match status" value="1"/>
</dbReference>
<evidence type="ECO:0000256" key="2">
    <source>
        <dbReference type="ARBA" id="ARBA00022980"/>
    </source>
</evidence>
<keyword evidence="3 5" id="KW-0687">Ribonucleoprotein</keyword>
<evidence type="ECO:0000313" key="6">
    <source>
        <dbReference type="EMBL" id="NLZ24550.1"/>
    </source>
</evidence>
<keyword evidence="5" id="KW-0694">RNA-binding</keyword>
<keyword evidence="5" id="KW-0699">rRNA-binding</keyword>
<dbReference type="NCBIfam" id="NF000955">
    <property type="entry name" value="PRK00099.1-1"/>
    <property type="match status" value="1"/>
</dbReference>
<comment type="similarity">
    <text evidence="1 5">Belongs to the universal ribosomal protein uL10 family.</text>
</comment>
<dbReference type="SUPFAM" id="SSF160369">
    <property type="entry name" value="Ribosomal protein L10-like"/>
    <property type="match status" value="1"/>
</dbReference>
<dbReference type="CDD" id="cd05797">
    <property type="entry name" value="Ribosomal_L10"/>
    <property type="match status" value="1"/>
</dbReference>
<dbReference type="EMBL" id="JAAZIL010000054">
    <property type="protein sequence ID" value="NLZ24550.1"/>
    <property type="molecule type" value="Genomic_DNA"/>
</dbReference>
<dbReference type="AlphaFoldDB" id="A0A847VDJ3"/>
<dbReference type="GO" id="GO:0006412">
    <property type="term" value="P:translation"/>
    <property type="evidence" value="ECO:0007669"/>
    <property type="project" value="UniProtKB-UniRule"/>
</dbReference>
<protein>
    <recommendedName>
        <fullName evidence="4 5">Large ribosomal subunit protein uL10</fullName>
    </recommendedName>
</protein>
<name>A0A847VDJ3_9BACT</name>
<dbReference type="Gene3D" id="6.10.250.290">
    <property type="match status" value="1"/>
</dbReference>
<dbReference type="GO" id="GO:0005840">
    <property type="term" value="C:ribosome"/>
    <property type="evidence" value="ECO:0007669"/>
    <property type="project" value="UniProtKB-KW"/>
</dbReference>
<dbReference type="InterPro" id="IPR001790">
    <property type="entry name" value="Ribosomal_uL10"/>
</dbReference>
<dbReference type="Proteomes" id="UP000564033">
    <property type="component" value="Unassembled WGS sequence"/>
</dbReference>
<dbReference type="PANTHER" id="PTHR11560">
    <property type="entry name" value="39S RIBOSOMAL PROTEIN L10, MITOCHONDRIAL"/>
    <property type="match status" value="1"/>
</dbReference>
<dbReference type="InterPro" id="IPR043141">
    <property type="entry name" value="Ribosomal_uL10-like_sf"/>
</dbReference>
<organism evidence="6 7">
    <name type="scientific">Candidatus Dojkabacteria bacterium</name>
    <dbReference type="NCBI Taxonomy" id="2099670"/>
    <lineage>
        <taxon>Bacteria</taxon>
        <taxon>Candidatus Dojkabacteria</taxon>
    </lineage>
</organism>
<dbReference type="Gene3D" id="3.30.70.1730">
    <property type="match status" value="1"/>
</dbReference>
<gene>
    <name evidence="5" type="primary">rplJ</name>
    <name evidence="6" type="ORF">GX888_02290</name>
</gene>
<accession>A0A847VDJ3</accession>
<evidence type="ECO:0000256" key="1">
    <source>
        <dbReference type="ARBA" id="ARBA00008889"/>
    </source>
</evidence>
<dbReference type="InterPro" id="IPR022973">
    <property type="entry name" value="Ribosomal_uL10_bac"/>
</dbReference>